<reference evidence="2" key="1">
    <citation type="submission" date="2022-11" db="UniProtKB">
        <authorList>
            <consortium name="WormBaseParasite"/>
        </authorList>
    </citation>
    <scope>IDENTIFICATION</scope>
</reference>
<evidence type="ECO:0000313" key="1">
    <source>
        <dbReference type="Proteomes" id="UP000887576"/>
    </source>
</evidence>
<proteinExistence type="predicted"/>
<dbReference type="WBParaSite" id="JU765_v2.g6871.t2">
    <property type="protein sequence ID" value="JU765_v2.g6871.t2"/>
    <property type="gene ID" value="JU765_v2.g6871"/>
</dbReference>
<dbReference type="Proteomes" id="UP000887576">
    <property type="component" value="Unplaced"/>
</dbReference>
<protein>
    <submittedName>
        <fullName evidence="2">Uncharacterized protein</fullName>
    </submittedName>
</protein>
<organism evidence="1 2">
    <name type="scientific">Panagrolaimus sp. JU765</name>
    <dbReference type="NCBI Taxonomy" id="591449"/>
    <lineage>
        <taxon>Eukaryota</taxon>
        <taxon>Metazoa</taxon>
        <taxon>Ecdysozoa</taxon>
        <taxon>Nematoda</taxon>
        <taxon>Chromadorea</taxon>
        <taxon>Rhabditida</taxon>
        <taxon>Tylenchina</taxon>
        <taxon>Panagrolaimomorpha</taxon>
        <taxon>Panagrolaimoidea</taxon>
        <taxon>Panagrolaimidae</taxon>
        <taxon>Panagrolaimus</taxon>
    </lineage>
</organism>
<sequence length="295" mass="34475">MSSYFPDDRLYEHLSFPDALFKCTNPDSTYRFRLKSRRNAQKVSDGEFRLTSRRNTQKVSDDFQKIDFRRLDYVLQERFYEISTLVGRHRLVECSKHTACLKTTIFKAPNVIVVNNLECLQPSYWNWNLQSKFDENAVIKVMHLFKSNGIPMLGNIVDTSCASVLQITDQEEWPTTCMPSIVQSIVTFSSIPAFTKLYKTMPIVRSLFVTNFTYEKGWLSMFDNQPPKMKLLSLFSSPSITIDFNGLRELFLKIGNDVKIVVDDGFYRRNIGSFFYDIVSDNNKPIQRKRKHRDD</sequence>
<accession>A0AC34RH70</accession>
<name>A0AC34RH70_9BILA</name>
<evidence type="ECO:0000313" key="2">
    <source>
        <dbReference type="WBParaSite" id="JU765_v2.g6871.t2"/>
    </source>
</evidence>